<evidence type="ECO:0000256" key="2">
    <source>
        <dbReference type="ARBA" id="ARBA00022574"/>
    </source>
</evidence>
<dbReference type="Gene3D" id="2.130.10.10">
    <property type="entry name" value="YVTN repeat-like/Quinoprotein amine dehydrogenase"/>
    <property type="match status" value="1"/>
</dbReference>
<dbReference type="PROSITE" id="PS50294">
    <property type="entry name" value="WD_REPEATS_REGION"/>
    <property type="match status" value="2"/>
</dbReference>
<name>A0A9Q0MDS2_BLOTA</name>
<dbReference type="InterPro" id="IPR051243">
    <property type="entry name" value="PcG_WD-repeat"/>
</dbReference>
<dbReference type="InterPro" id="IPR036322">
    <property type="entry name" value="WD40_repeat_dom_sf"/>
</dbReference>
<dbReference type="OMA" id="VWEMDPS"/>
<evidence type="ECO:0000256" key="6">
    <source>
        <dbReference type="PROSITE-ProRule" id="PRU00221"/>
    </source>
</evidence>
<keyword evidence="2 6" id="KW-0853">WD repeat</keyword>
<dbReference type="SMART" id="SM00320">
    <property type="entry name" value="WD40"/>
    <property type="match status" value="6"/>
</dbReference>
<keyword evidence="5" id="KW-0804">Transcription</keyword>
<dbReference type="PANTHER" id="PTHR10253">
    <property type="entry name" value="POLYCOMB PROTEIN"/>
    <property type="match status" value="1"/>
</dbReference>
<comment type="similarity">
    <text evidence="1">Belongs to the WD repeat ESC family.</text>
</comment>
<dbReference type="Proteomes" id="UP001142055">
    <property type="component" value="Chromosome 1"/>
</dbReference>
<proteinExistence type="inferred from homology"/>
<keyword evidence="3" id="KW-0677">Repeat</keyword>
<reference evidence="7" key="1">
    <citation type="submission" date="2022-12" db="EMBL/GenBank/DDBJ databases">
        <title>Genome assemblies of Blomia tropicalis.</title>
        <authorList>
            <person name="Cui Y."/>
        </authorList>
    </citation>
    <scope>NUCLEOTIDE SEQUENCE</scope>
    <source>
        <tissue evidence="7">Adult mites</tissue>
    </source>
</reference>
<evidence type="ECO:0000313" key="7">
    <source>
        <dbReference type="EMBL" id="KAJ6224056.1"/>
    </source>
</evidence>
<keyword evidence="4" id="KW-0805">Transcription regulation</keyword>
<dbReference type="InterPro" id="IPR019775">
    <property type="entry name" value="WD40_repeat_CS"/>
</dbReference>
<organism evidence="7 8">
    <name type="scientific">Blomia tropicalis</name>
    <name type="common">Mite</name>
    <dbReference type="NCBI Taxonomy" id="40697"/>
    <lineage>
        <taxon>Eukaryota</taxon>
        <taxon>Metazoa</taxon>
        <taxon>Ecdysozoa</taxon>
        <taxon>Arthropoda</taxon>
        <taxon>Chelicerata</taxon>
        <taxon>Arachnida</taxon>
        <taxon>Acari</taxon>
        <taxon>Acariformes</taxon>
        <taxon>Sarcoptiformes</taxon>
        <taxon>Astigmata</taxon>
        <taxon>Glycyphagoidea</taxon>
        <taxon>Echimyopodidae</taxon>
        <taxon>Blomia</taxon>
    </lineage>
</organism>
<evidence type="ECO:0000256" key="1">
    <source>
        <dbReference type="ARBA" id="ARBA00008075"/>
    </source>
</evidence>
<dbReference type="EMBL" id="JAPWDV010000001">
    <property type="protein sequence ID" value="KAJ6224056.1"/>
    <property type="molecule type" value="Genomic_DNA"/>
</dbReference>
<sequence>MGIANEESHPNNIYGISFNHFIARSCGEDVFATCGDKTLTVYECHSDGSFHACISYSDPDEVFYSCDWSYCSTTGNPWLIAAGKKGRIRVIDTMVGQAVQTFISHGGAINDLKINQNNAHMLLTASKDSSIRLWNLTTFTLVAIFAGIEGHRDEVVSVSFHQSLPYFVSSGIDYAIKIWKLNTEQMIEAWNRSNVYISKFKHGCQFRTEHVHVPFFSTRDIHHNYVDCVEWFGDLIISRSCEEEIIIWKPCKNVQNQSIDLLAENIPQNDLCLNEDIDVMPLNVEPNSTRKNFKIIGRIPVEKSDVWYIRFAMDRMRDLLAIGNTEGAILLVDLKSMATNCELFKEVHIERMKIPPHQSVSSKYVRQIGFNYNGTSLVAVTDGSHVIKYDFNRI</sequence>
<dbReference type="Pfam" id="PF00400">
    <property type="entry name" value="WD40"/>
    <property type="match status" value="2"/>
</dbReference>
<gene>
    <name evidence="7" type="ORF">RDWZM_002601</name>
</gene>
<protein>
    <submittedName>
        <fullName evidence="7">Uncharacterized protein</fullName>
    </submittedName>
</protein>
<evidence type="ECO:0000256" key="4">
    <source>
        <dbReference type="ARBA" id="ARBA00023015"/>
    </source>
</evidence>
<comment type="caution">
    <text evidence="7">The sequence shown here is derived from an EMBL/GenBank/DDBJ whole genome shotgun (WGS) entry which is preliminary data.</text>
</comment>
<keyword evidence="8" id="KW-1185">Reference proteome</keyword>
<dbReference type="SUPFAM" id="SSF50978">
    <property type="entry name" value="WD40 repeat-like"/>
    <property type="match status" value="1"/>
</dbReference>
<dbReference type="InterPro" id="IPR015943">
    <property type="entry name" value="WD40/YVTN_repeat-like_dom_sf"/>
</dbReference>
<evidence type="ECO:0000256" key="3">
    <source>
        <dbReference type="ARBA" id="ARBA00022737"/>
    </source>
</evidence>
<dbReference type="AlphaFoldDB" id="A0A9Q0MDS2"/>
<feature type="repeat" description="WD" evidence="6">
    <location>
        <begin position="148"/>
        <end position="189"/>
    </location>
</feature>
<dbReference type="PROSITE" id="PS50082">
    <property type="entry name" value="WD_REPEATS_2"/>
    <property type="match status" value="2"/>
</dbReference>
<evidence type="ECO:0000256" key="5">
    <source>
        <dbReference type="ARBA" id="ARBA00023163"/>
    </source>
</evidence>
<accession>A0A9Q0MDS2</accession>
<evidence type="ECO:0000313" key="8">
    <source>
        <dbReference type="Proteomes" id="UP001142055"/>
    </source>
</evidence>
<dbReference type="InterPro" id="IPR001680">
    <property type="entry name" value="WD40_rpt"/>
</dbReference>
<dbReference type="PROSITE" id="PS00678">
    <property type="entry name" value="WD_REPEATS_1"/>
    <property type="match status" value="1"/>
</dbReference>
<feature type="repeat" description="WD" evidence="6">
    <location>
        <begin position="102"/>
        <end position="144"/>
    </location>
</feature>